<evidence type="ECO:0000313" key="2">
    <source>
        <dbReference type="Proteomes" id="UP000240357"/>
    </source>
</evidence>
<gene>
    <name evidence="1" type="ORF">AHMF7605_01960</name>
</gene>
<dbReference type="RefSeq" id="WP_106925933.1">
    <property type="nucleotide sequence ID" value="NZ_PYFT01000001.1"/>
</dbReference>
<dbReference type="OrthoDB" id="7823054at2"/>
<dbReference type="AlphaFoldDB" id="A0A2T2YA39"/>
<keyword evidence="2" id="KW-1185">Reference proteome</keyword>
<accession>A0A2T2YA39</accession>
<proteinExistence type="predicted"/>
<reference evidence="1 2" key="1">
    <citation type="submission" date="2018-03" db="EMBL/GenBank/DDBJ databases">
        <title>Adhaeribacter sp. HMF7605 Genome sequencing and assembly.</title>
        <authorList>
            <person name="Kang H."/>
            <person name="Kang J."/>
            <person name="Cha I."/>
            <person name="Kim H."/>
            <person name="Joh K."/>
        </authorList>
    </citation>
    <scope>NUCLEOTIDE SEQUENCE [LARGE SCALE GENOMIC DNA]</scope>
    <source>
        <strain evidence="1 2">HMF7605</strain>
    </source>
</reference>
<sequence>MEPELLSEAKFTSYDSKGHEITHDYGKIYEVEHSRLIIAASKNQIELILRLVDTLTPPFYILYVLVVSRLDNERGRYQSPLIETKEELKHFLLEYKLYFETDGRHHLWICTLDNSGRFIYDQHNLIFAYGQTEKYITLLDKEGFKEQNFSFPVPHAHAYNESNDRFEESILEYWDWSVYPLADDDEYE</sequence>
<dbReference type="Proteomes" id="UP000240357">
    <property type="component" value="Unassembled WGS sequence"/>
</dbReference>
<dbReference type="EMBL" id="PYFT01000001">
    <property type="protein sequence ID" value="PSR52374.1"/>
    <property type="molecule type" value="Genomic_DNA"/>
</dbReference>
<protein>
    <submittedName>
        <fullName evidence="1">Uncharacterized protein</fullName>
    </submittedName>
</protein>
<name>A0A2T2YA39_9BACT</name>
<organism evidence="1 2">
    <name type="scientific">Adhaeribacter arboris</name>
    <dbReference type="NCBI Taxonomy" id="2072846"/>
    <lineage>
        <taxon>Bacteria</taxon>
        <taxon>Pseudomonadati</taxon>
        <taxon>Bacteroidota</taxon>
        <taxon>Cytophagia</taxon>
        <taxon>Cytophagales</taxon>
        <taxon>Hymenobacteraceae</taxon>
        <taxon>Adhaeribacter</taxon>
    </lineage>
</organism>
<comment type="caution">
    <text evidence="1">The sequence shown here is derived from an EMBL/GenBank/DDBJ whole genome shotgun (WGS) entry which is preliminary data.</text>
</comment>
<evidence type="ECO:0000313" key="1">
    <source>
        <dbReference type="EMBL" id="PSR52374.1"/>
    </source>
</evidence>